<reference evidence="6 7" key="1">
    <citation type="submission" date="2021-03" db="EMBL/GenBank/DDBJ databases">
        <title>Sequencing the genomes of 1000 actinobacteria strains.</title>
        <authorList>
            <person name="Klenk H.-P."/>
        </authorList>
    </citation>
    <scope>NUCLEOTIDE SEQUENCE [LARGE SCALE GENOMIC DNA]</scope>
    <source>
        <strain evidence="6 7">DSM 44580</strain>
    </source>
</reference>
<dbReference type="InterPro" id="IPR039429">
    <property type="entry name" value="SHMT-like_dom"/>
</dbReference>
<dbReference type="Gene3D" id="3.90.1150.10">
    <property type="entry name" value="Aspartate Aminotransferase, domain 1"/>
    <property type="match status" value="2"/>
</dbReference>
<proteinExistence type="inferred from homology"/>
<dbReference type="Proteomes" id="UP001519363">
    <property type="component" value="Unassembled WGS sequence"/>
</dbReference>
<sequence length="410" mass="42877">MDLQLLGKGQLMDTGVPRGADSVPWASAAAQGRLRGLETEHTERGTAAVRAAVREALAEHHRRLDVDGIPLYAGTNVLSPHVTAAHDPALTTRLALGWPGEKVQSAAQELEHLEVVATRQVARSLRAAYAEVRFVTASMANLAVYTAFTEPGDTIAVLSPEAGGHTSHQGVDGTAGVRGLRVVHLPYSPERLDVDGTALAAFVRAERPRLLLVGGSVALFPHDLGRIRAAAGDALLVYDASHTAGLMAAGLFQDPLAIAAAEAVEQSPAWAKPTAAFAAELAARLAATGLPVLGADRGHTRTHQVVVDVTAFGGGPAVVRRLEGDGLYAGPCRLPWQDPGGPAAGLRLGVQELVRRGARPEVVPELAELIAHAVTDLAHPPEPSPARTLRADLWGRAGTPPTTARPVFGW</sequence>
<comment type="cofactor">
    <cofactor evidence="1">
        <name>pyridoxal 5'-phosphate</name>
        <dbReference type="ChEBI" id="CHEBI:597326"/>
    </cofactor>
</comment>
<feature type="region of interest" description="Disordered" evidence="4">
    <location>
        <begin position="1"/>
        <end position="22"/>
    </location>
</feature>
<keyword evidence="3" id="KW-0663">Pyridoxal phosphate</keyword>
<protein>
    <submittedName>
        <fullName evidence="6">Glycine hydroxymethyltransferase</fullName>
        <ecNumber evidence="6">2.1.2.1</ecNumber>
    </submittedName>
</protein>
<gene>
    <name evidence="6" type="ORF">JOF53_007464</name>
</gene>
<evidence type="ECO:0000259" key="5">
    <source>
        <dbReference type="Pfam" id="PF00464"/>
    </source>
</evidence>
<name>A0ABS5AQS1_9PSEU</name>
<evidence type="ECO:0000313" key="6">
    <source>
        <dbReference type="EMBL" id="MBP2478592.1"/>
    </source>
</evidence>
<feature type="domain" description="Serine hydroxymethyltransferase-like" evidence="5">
    <location>
        <begin position="59"/>
        <end position="259"/>
    </location>
</feature>
<evidence type="ECO:0000256" key="1">
    <source>
        <dbReference type="ARBA" id="ARBA00001933"/>
    </source>
</evidence>
<dbReference type="PANTHER" id="PTHR11680">
    <property type="entry name" value="SERINE HYDROXYMETHYLTRANSFERASE"/>
    <property type="match status" value="1"/>
</dbReference>
<keyword evidence="7" id="KW-1185">Reference proteome</keyword>
<dbReference type="SUPFAM" id="SSF53383">
    <property type="entry name" value="PLP-dependent transferases"/>
    <property type="match status" value="1"/>
</dbReference>
<evidence type="ECO:0000256" key="2">
    <source>
        <dbReference type="ARBA" id="ARBA00006376"/>
    </source>
</evidence>
<dbReference type="PANTHER" id="PTHR11680:SF35">
    <property type="entry name" value="SERINE HYDROXYMETHYLTRANSFERASE 1"/>
    <property type="match status" value="1"/>
</dbReference>
<dbReference type="Pfam" id="PF00464">
    <property type="entry name" value="SHMT"/>
    <property type="match status" value="1"/>
</dbReference>
<accession>A0ABS5AQS1</accession>
<dbReference type="InterPro" id="IPR015421">
    <property type="entry name" value="PyrdxlP-dep_Trfase_major"/>
</dbReference>
<evidence type="ECO:0000256" key="3">
    <source>
        <dbReference type="ARBA" id="ARBA00022898"/>
    </source>
</evidence>
<comment type="similarity">
    <text evidence="2">Belongs to the SHMT family.</text>
</comment>
<keyword evidence="6" id="KW-0808">Transferase</keyword>
<comment type="caution">
    <text evidence="6">The sequence shown here is derived from an EMBL/GenBank/DDBJ whole genome shotgun (WGS) entry which is preliminary data.</text>
</comment>
<dbReference type="Gene3D" id="3.40.640.10">
    <property type="entry name" value="Type I PLP-dependent aspartate aminotransferase-like (Major domain)"/>
    <property type="match status" value="1"/>
</dbReference>
<dbReference type="EC" id="2.1.2.1" evidence="6"/>
<dbReference type="EMBL" id="JAGIOO010000001">
    <property type="protein sequence ID" value="MBP2478592.1"/>
    <property type="molecule type" value="Genomic_DNA"/>
</dbReference>
<dbReference type="RefSeq" id="WP_209707610.1">
    <property type="nucleotide sequence ID" value="NZ_JAGIOO010000001.1"/>
</dbReference>
<evidence type="ECO:0000313" key="7">
    <source>
        <dbReference type="Proteomes" id="UP001519363"/>
    </source>
</evidence>
<dbReference type="InterPro" id="IPR049943">
    <property type="entry name" value="Ser_HO-MeTrfase-like"/>
</dbReference>
<organism evidence="6 7">
    <name type="scientific">Crossiella equi</name>
    <dbReference type="NCBI Taxonomy" id="130796"/>
    <lineage>
        <taxon>Bacteria</taxon>
        <taxon>Bacillati</taxon>
        <taxon>Actinomycetota</taxon>
        <taxon>Actinomycetes</taxon>
        <taxon>Pseudonocardiales</taxon>
        <taxon>Pseudonocardiaceae</taxon>
        <taxon>Crossiella</taxon>
    </lineage>
</organism>
<dbReference type="InterPro" id="IPR015422">
    <property type="entry name" value="PyrdxlP-dep_Trfase_small"/>
</dbReference>
<dbReference type="InterPro" id="IPR015424">
    <property type="entry name" value="PyrdxlP-dep_Trfase"/>
</dbReference>
<dbReference type="GO" id="GO:0004372">
    <property type="term" value="F:glycine hydroxymethyltransferase activity"/>
    <property type="evidence" value="ECO:0007669"/>
    <property type="project" value="UniProtKB-EC"/>
</dbReference>
<evidence type="ECO:0000256" key="4">
    <source>
        <dbReference type="SAM" id="MobiDB-lite"/>
    </source>
</evidence>